<evidence type="ECO:0000256" key="2">
    <source>
        <dbReference type="ARBA" id="ARBA00023002"/>
    </source>
</evidence>
<name>A0A7C9ARX4_OPUST</name>
<comment type="similarity">
    <text evidence="3">Belongs to the NAD(P)-dependent epimerase/dehydratase family. Dihydroflavonol-4-reductase subfamily.</text>
</comment>
<dbReference type="PANTHER" id="PTHR10366">
    <property type="entry name" value="NAD DEPENDENT EPIMERASE/DEHYDRATASE"/>
    <property type="match status" value="1"/>
</dbReference>
<reference evidence="5" key="1">
    <citation type="journal article" date="2013" name="J. Plant Res.">
        <title>Effect of fungi and light on seed germination of three Opuntia species from semiarid lands of central Mexico.</title>
        <authorList>
            <person name="Delgado-Sanchez P."/>
            <person name="Jimenez-Bremont J.F."/>
            <person name="Guerrero-Gonzalez Mde L."/>
            <person name="Flores J."/>
        </authorList>
    </citation>
    <scope>NUCLEOTIDE SEQUENCE</scope>
    <source>
        <tissue evidence="5">Cladode</tissue>
    </source>
</reference>
<dbReference type="InterPro" id="IPR001509">
    <property type="entry name" value="Epimerase_deHydtase"/>
</dbReference>
<accession>A0A7C9ARX4</accession>
<dbReference type="Gene3D" id="3.40.50.720">
    <property type="entry name" value="NAD(P)-binding Rossmann-like Domain"/>
    <property type="match status" value="1"/>
</dbReference>
<dbReference type="EMBL" id="GISG01259085">
    <property type="protein sequence ID" value="MBA4673470.1"/>
    <property type="molecule type" value="Transcribed_RNA"/>
</dbReference>
<dbReference type="AlphaFoldDB" id="A0A7C9ARX4"/>
<dbReference type="InterPro" id="IPR050425">
    <property type="entry name" value="NAD(P)_dehydrat-like"/>
</dbReference>
<feature type="domain" description="NAD-dependent epimerase/dehydratase" evidence="4">
    <location>
        <begin position="11"/>
        <end position="222"/>
    </location>
</feature>
<dbReference type="Pfam" id="PF01370">
    <property type="entry name" value="Epimerase"/>
    <property type="match status" value="1"/>
</dbReference>
<evidence type="ECO:0000256" key="3">
    <source>
        <dbReference type="ARBA" id="ARBA00023445"/>
    </source>
</evidence>
<sequence length="313" mass="34485">MSDTGEEKVAVCVTGASGYVASYLVKLLLLRGYTVHATVRDPNDSAKTEHLKRLEGAKERLRLFKADLMEEGSFDVAIAGCEGVFHTASPVNFNVVDPQADVLDPAVKGTLNVLGACKRSASVRRVIFTSSMSAVLFTGQPRTPNVIVDECWFSKPEHCDEYPGAKWYNISKVLAEEAAWKFSNENGIDLVSMNPGTVIGPMLQPALSATVAMILNLINEAHIRAFEIPSAHGRYCLVESVVHHSESVKVLHKLYPTLQLPNKCADDRALAETYQVSKTRAQSLGIDYIPREVNLKDTVENLKEKKFFIAFKT</sequence>
<reference evidence="5" key="2">
    <citation type="submission" date="2020-07" db="EMBL/GenBank/DDBJ databases">
        <authorList>
            <person name="Vera ALvarez R."/>
            <person name="Arias-Moreno D.M."/>
            <person name="Jimenez-Jacinto V."/>
            <person name="Jimenez-Bremont J.F."/>
            <person name="Swaminathan K."/>
            <person name="Moose S.P."/>
            <person name="Guerrero-Gonzalez M.L."/>
            <person name="Marino-Ramirez L."/>
            <person name="Landsman D."/>
            <person name="Rodriguez-Kessler M."/>
            <person name="Delgado-Sanchez P."/>
        </authorList>
    </citation>
    <scope>NUCLEOTIDE SEQUENCE</scope>
    <source>
        <tissue evidence="5">Cladode</tissue>
    </source>
</reference>
<evidence type="ECO:0000259" key="4">
    <source>
        <dbReference type="Pfam" id="PF01370"/>
    </source>
</evidence>
<protein>
    <recommendedName>
        <fullName evidence="4">NAD-dependent epimerase/dehydratase domain-containing protein</fullName>
    </recommendedName>
</protein>
<dbReference type="GO" id="GO:0016616">
    <property type="term" value="F:oxidoreductase activity, acting on the CH-OH group of donors, NAD or NADP as acceptor"/>
    <property type="evidence" value="ECO:0007669"/>
    <property type="project" value="TreeGrafter"/>
</dbReference>
<dbReference type="PANTHER" id="PTHR10366:SF825">
    <property type="entry name" value="NAD(P)-BINDING ROSSMANN-FOLD SUPERFAMILY PROTEIN"/>
    <property type="match status" value="1"/>
</dbReference>
<keyword evidence="2" id="KW-0560">Oxidoreductase</keyword>
<proteinExistence type="inferred from homology"/>
<keyword evidence="1" id="KW-0521">NADP</keyword>
<evidence type="ECO:0000256" key="1">
    <source>
        <dbReference type="ARBA" id="ARBA00022857"/>
    </source>
</evidence>
<dbReference type="FunFam" id="3.40.50.720:FF:000085">
    <property type="entry name" value="Dihydroflavonol reductase"/>
    <property type="match status" value="1"/>
</dbReference>
<dbReference type="SUPFAM" id="SSF51735">
    <property type="entry name" value="NAD(P)-binding Rossmann-fold domains"/>
    <property type="match status" value="1"/>
</dbReference>
<evidence type="ECO:0000313" key="5">
    <source>
        <dbReference type="EMBL" id="MBA4673470.1"/>
    </source>
</evidence>
<organism evidence="5">
    <name type="scientific">Opuntia streptacantha</name>
    <name type="common">Prickly pear cactus</name>
    <name type="synonym">Opuntia cardona</name>
    <dbReference type="NCBI Taxonomy" id="393608"/>
    <lineage>
        <taxon>Eukaryota</taxon>
        <taxon>Viridiplantae</taxon>
        <taxon>Streptophyta</taxon>
        <taxon>Embryophyta</taxon>
        <taxon>Tracheophyta</taxon>
        <taxon>Spermatophyta</taxon>
        <taxon>Magnoliopsida</taxon>
        <taxon>eudicotyledons</taxon>
        <taxon>Gunneridae</taxon>
        <taxon>Pentapetalae</taxon>
        <taxon>Caryophyllales</taxon>
        <taxon>Cactineae</taxon>
        <taxon>Cactaceae</taxon>
        <taxon>Opuntioideae</taxon>
        <taxon>Opuntia</taxon>
    </lineage>
</organism>
<dbReference type="InterPro" id="IPR036291">
    <property type="entry name" value="NAD(P)-bd_dom_sf"/>
</dbReference>
<dbReference type="CDD" id="cd08958">
    <property type="entry name" value="FR_SDR_e"/>
    <property type="match status" value="1"/>
</dbReference>